<dbReference type="PANTHER" id="PTHR37984:SF5">
    <property type="entry name" value="PROTEIN NYNRIN-LIKE"/>
    <property type="match status" value="1"/>
</dbReference>
<dbReference type="InterPro" id="IPR050951">
    <property type="entry name" value="Retrovirus_Pol_polyprotein"/>
</dbReference>
<dbReference type="EMBL" id="CAJQZP010000898">
    <property type="protein sequence ID" value="CAG4995003.1"/>
    <property type="molecule type" value="Genomic_DNA"/>
</dbReference>
<keyword evidence="2" id="KW-1185">Reference proteome</keyword>
<dbReference type="Proteomes" id="UP000691718">
    <property type="component" value="Unassembled WGS sequence"/>
</dbReference>
<dbReference type="OrthoDB" id="2286242at2759"/>
<dbReference type="AlphaFoldDB" id="A0A8S3X5B4"/>
<name>A0A8S3X5B4_PARAO</name>
<comment type="caution">
    <text evidence="1">The sequence shown here is derived from an EMBL/GenBank/DDBJ whole genome shotgun (WGS) entry which is preliminary data.</text>
</comment>
<dbReference type="PANTHER" id="PTHR37984">
    <property type="entry name" value="PROTEIN CBG26694"/>
    <property type="match status" value="1"/>
</dbReference>
<evidence type="ECO:0000313" key="1">
    <source>
        <dbReference type="EMBL" id="CAG4995003.1"/>
    </source>
</evidence>
<reference evidence="1" key="1">
    <citation type="submission" date="2021-04" db="EMBL/GenBank/DDBJ databases">
        <authorList>
            <person name="Tunstrom K."/>
        </authorList>
    </citation>
    <scope>NUCLEOTIDE SEQUENCE</scope>
</reference>
<protein>
    <submittedName>
        <fullName evidence="1">(apollo) hypothetical protein</fullName>
    </submittedName>
</protein>
<sequence length="131" mass="15061">MSVQEDKNNEPLFIKDYEDVFKGLGCLQGKYTIRLKQNSVPVVHAPRKLPFAIRDEFKRKLDEMESQQIISKVVGPSDWVNSITIVKKANGDLRICLDPKELNNAIRREHFRLPTLDEIVSKLSGAKYLVH</sequence>
<accession>A0A8S3X5B4</accession>
<organism evidence="1 2">
    <name type="scientific">Parnassius apollo</name>
    <name type="common">Apollo butterfly</name>
    <name type="synonym">Papilio apollo</name>
    <dbReference type="NCBI Taxonomy" id="110799"/>
    <lineage>
        <taxon>Eukaryota</taxon>
        <taxon>Metazoa</taxon>
        <taxon>Ecdysozoa</taxon>
        <taxon>Arthropoda</taxon>
        <taxon>Hexapoda</taxon>
        <taxon>Insecta</taxon>
        <taxon>Pterygota</taxon>
        <taxon>Neoptera</taxon>
        <taxon>Endopterygota</taxon>
        <taxon>Lepidoptera</taxon>
        <taxon>Glossata</taxon>
        <taxon>Ditrysia</taxon>
        <taxon>Papilionoidea</taxon>
        <taxon>Papilionidae</taxon>
        <taxon>Parnassiinae</taxon>
        <taxon>Parnassini</taxon>
        <taxon>Parnassius</taxon>
        <taxon>Parnassius</taxon>
    </lineage>
</organism>
<dbReference type="FunFam" id="3.10.10.10:FF:000003">
    <property type="entry name" value="Retrovirus-related Pol polyprotein from transposon 297-like Protein"/>
    <property type="match status" value="1"/>
</dbReference>
<gene>
    <name evidence="1" type="ORF">PAPOLLO_LOCUS12727</name>
</gene>
<proteinExistence type="predicted"/>
<evidence type="ECO:0000313" key="2">
    <source>
        <dbReference type="Proteomes" id="UP000691718"/>
    </source>
</evidence>